<dbReference type="Pfam" id="PF01344">
    <property type="entry name" value="Kelch_1"/>
    <property type="match status" value="2"/>
</dbReference>
<dbReference type="GO" id="GO:0005737">
    <property type="term" value="C:cytoplasm"/>
    <property type="evidence" value="ECO:0007669"/>
    <property type="project" value="UniProtKB-ARBA"/>
</dbReference>
<dbReference type="SUPFAM" id="SSF54695">
    <property type="entry name" value="POZ domain"/>
    <property type="match status" value="1"/>
</dbReference>
<dbReference type="InterPro" id="IPR015915">
    <property type="entry name" value="Kelch-typ_b-propeller"/>
</dbReference>
<keyword evidence="2" id="KW-0880">Kelch repeat</keyword>
<dbReference type="SUPFAM" id="SSF117281">
    <property type="entry name" value="Kelch motif"/>
    <property type="match status" value="1"/>
</dbReference>
<dbReference type="Pfam" id="PF07707">
    <property type="entry name" value="BACK"/>
    <property type="match status" value="1"/>
</dbReference>
<dbReference type="FunFam" id="1.25.40.420:FF:000001">
    <property type="entry name" value="Kelch-like family member 12"/>
    <property type="match status" value="1"/>
</dbReference>
<dbReference type="GO" id="GO:0003779">
    <property type="term" value="F:actin binding"/>
    <property type="evidence" value="ECO:0007669"/>
    <property type="project" value="UniProtKB-KW"/>
</dbReference>
<dbReference type="InterPro" id="IPR006652">
    <property type="entry name" value="Kelch_1"/>
</dbReference>
<name>A0A1B6L0N1_9HEMI</name>
<sequence>MFGDRKMAERGRKGEEASYLDSMTKVWNDLRKNNQLIDATLISSDGVSYPVHRAVLAGYSPFFRALFTNPLYTEERNRVHLQNVSSNVLNSLLQFIYDKKLEIDNNTVTKLLHASDYLSILEVHDACIRFLRDSINPSNCLSIRQFARDHFLEELEQDAQMFLLRNFSLVGERSQEIMTLPVDELVPLLASDYLNVRNEDAVWRLVLRWVDHDKESRLQHFTSLLKCVRLGLMDVQYFLEHVKNHPYVLGNVVCRPVIIDTLKVLMEVETITQKEGVMHTPECARPRIPHEVMFAIGGWSGGSPTNAVETYDTRADRWIRVEEVDPSGPRAYHGTAVIGCDIFVIGGFDGMENFNSCRCFNAATKTWREIAPMHERRCYVSVVVLNDTIYAMGGYNGHHRQNTAEKYDFHSNQWTMIAPMHVQRSDASATVLNGKIYITGGFDGRECLSSAEVYDPALNVWTQLPPMRSRRSGVSCIAYHDSVFVLGGFNGVSRMSGVEKYTPVTNLWTPLPDMYTTRSNFAIEVIDDMVFAIGGFNGIATIHQVECFDDRTNEWYEATDMNVFRSALSACVVANLPNINDYIHQNRHMLMEEKRQKLLALNQNNAVAVSTQANPAVINITQAIEEVNNAVDNPDNMELVVEEEDNPPDL</sequence>
<dbReference type="GO" id="GO:0016567">
    <property type="term" value="P:protein ubiquitination"/>
    <property type="evidence" value="ECO:0007669"/>
    <property type="project" value="UniProtKB-UniPathway"/>
</dbReference>
<dbReference type="Gene3D" id="2.120.10.80">
    <property type="entry name" value="Kelch-type beta propeller"/>
    <property type="match status" value="1"/>
</dbReference>
<comment type="function">
    <text evidence="4">Probable substrate-specific adapter of an E3 ubiquitin-protein ligase complex which mediates the ubiquitination and subsequent proteasomal degradation of target proteins. May have a role in synapse differentiation and growth.</text>
</comment>
<dbReference type="SMART" id="SM00612">
    <property type="entry name" value="Kelch"/>
    <property type="match status" value="6"/>
</dbReference>
<dbReference type="Gene3D" id="1.25.40.420">
    <property type="match status" value="1"/>
</dbReference>
<dbReference type="UniPathway" id="UPA00143"/>
<dbReference type="AlphaFoldDB" id="A0A1B6L0N1"/>
<protein>
    <recommendedName>
        <fullName evidence="1">Kelch-like protein diablo</fullName>
    </recommendedName>
</protein>
<dbReference type="InterPro" id="IPR017096">
    <property type="entry name" value="BTB-kelch_protein"/>
</dbReference>
<reference evidence="6" key="1">
    <citation type="submission" date="2015-11" db="EMBL/GenBank/DDBJ databases">
        <title>De novo transcriptome assembly of four potential Pierce s Disease insect vectors from Arizona vineyards.</title>
        <authorList>
            <person name="Tassone E.E."/>
        </authorList>
    </citation>
    <scope>NUCLEOTIDE SEQUENCE</scope>
</reference>
<dbReference type="PIRSF" id="PIRSF037037">
    <property type="entry name" value="Kelch-like_protein_gigaxonin"/>
    <property type="match status" value="1"/>
</dbReference>
<proteinExistence type="predicted"/>
<dbReference type="Pfam" id="PF00651">
    <property type="entry name" value="BTB"/>
    <property type="match status" value="1"/>
</dbReference>
<dbReference type="PANTHER" id="PTHR45632:SF3">
    <property type="entry name" value="KELCH-LIKE PROTEIN 32"/>
    <property type="match status" value="1"/>
</dbReference>
<dbReference type="PROSITE" id="PS50097">
    <property type="entry name" value="BTB"/>
    <property type="match status" value="1"/>
</dbReference>
<gene>
    <name evidence="6" type="ORF">g.26299</name>
</gene>
<feature type="domain" description="BTB" evidence="5">
    <location>
        <begin position="37"/>
        <end position="105"/>
    </location>
</feature>
<organism evidence="6">
    <name type="scientific">Graphocephala atropunctata</name>
    <dbReference type="NCBI Taxonomy" id="36148"/>
    <lineage>
        <taxon>Eukaryota</taxon>
        <taxon>Metazoa</taxon>
        <taxon>Ecdysozoa</taxon>
        <taxon>Arthropoda</taxon>
        <taxon>Hexapoda</taxon>
        <taxon>Insecta</taxon>
        <taxon>Pterygota</taxon>
        <taxon>Neoptera</taxon>
        <taxon>Paraneoptera</taxon>
        <taxon>Hemiptera</taxon>
        <taxon>Auchenorrhyncha</taxon>
        <taxon>Membracoidea</taxon>
        <taxon>Cicadellidae</taxon>
        <taxon>Cicadellinae</taxon>
        <taxon>Cicadellini</taxon>
        <taxon>Graphocephala</taxon>
    </lineage>
</organism>
<dbReference type="Gene3D" id="3.30.710.10">
    <property type="entry name" value="Potassium Channel Kv1.1, Chain A"/>
    <property type="match status" value="1"/>
</dbReference>
<dbReference type="InterPro" id="IPR011333">
    <property type="entry name" value="SKP1/BTB/POZ_sf"/>
</dbReference>
<evidence type="ECO:0000256" key="1">
    <source>
        <dbReference type="ARBA" id="ARBA00013699"/>
    </source>
</evidence>
<keyword evidence="3" id="KW-0677">Repeat</keyword>
<dbReference type="InterPro" id="IPR011705">
    <property type="entry name" value="BACK"/>
</dbReference>
<evidence type="ECO:0000259" key="5">
    <source>
        <dbReference type="PROSITE" id="PS50097"/>
    </source>
</evidence>
<evidence type="ECO:0000256" key="2">
    <source>
        <dbReference type="ARBA" id="ARBA00022441"/>
    </source>
</evidence>
<evidence type="ECO:0000256" key="4">
    <source>
        <dbReference type="ARBA" id="ARBA00043912"/>
    </source>
</evidence>
<accession>A0A1B6L0N1</accession>
<dbReference type="EMBL" id="GEBQ01022893">
    <property type="protein sequence ID" value="JAT17084.1"/>
    <property type="molecule type" value="Transcribed_RNA"/>
</dbReference>
<dbReference type="PRINTS" id="PR00501">
    <property type="entry name" value="KELCHREPEAT"/>
</dbReference>
<dbReference type="InterPro" id="IPR000210">
    <property type="entry name" value="BTB/POZ_dom"/>
</dbReference>
<evidence type="ECO:0000313" key="6">
    <source>
        <dbReference type="EMBL" id="JAT17084.1"/>
    </source>
</evidence>
<evidence type="ECO:0000256" key="3">
    <source>
        <dbReference type="ARBA" id="ARBA00022737"/>
    </source>
</evidence>
<dbReference type="SMART" id="SM00225">
    <property type="entry name" value="BTB"/>
    <property type="match status" value="1"/>
</dbReference>
<dbReference type="Pfam" id="PF24681">
    <property type="entry name" value="Kelch_KLHDC2_KLHL20_DRC7"/>
    <property type="match status" value="1"/>
</dbReference>
<dbReference type="PANTHER" id="PTHR45632">
    <property type="entry name" value="LD33804P"/>
    <property type="match status" value="1"/>
</dbReference>
<dbReference type="SMART" id="SM00875">
    <property type="entry name" value="BACK"/>
    <property type="match status" value="1"/>
</dbReference>